<dbReference type="RefSeq" id="WP_345004665.1">
    <property type="nucleotide sequence ID" value="NZ_BAABCY010000029.1"/>
</dbReference>
<dbReference type="Proteomes" id="UP001500954">
    <property type="component" value="Unassembled WGS sequence"/>
</dbReference>
<keyword evidence="2" id="KW-1185">Reference proteome</keyword>
<comment type="caution">
    <text evidence="1">The sequence shown here is derived from an EMBL/GenBank/DDBJ whole genome shotgun (WGS) entry which is preliminary data.</text>
</comment>
<accession>A0ABP6X446</accession>
<name>A0ABP6X446_9FLAO</name>
<gene>
    <name evidence="1" type="ORF">GCM10022395_09220</name>
</gene>
<reference evidence="2" key="1">
    <citation type="journal article" date="2019" name="Int. J. Syst. Evol. Microbiol.">
        <title>The Global Catalogue of Microorganisms (GCM) 10K type strain sequencing project: providing services to taxonomists for standard genome sequencing and annotation.</title>
        <authorList>
            <consortium name="The Broad Institute Genomics Platform"/>
            <consortium name="The Broad Institute Genome Sequencing Center for Infectious Disease"/>
            <person name="Wu L."/>
            <person name="Ma J."/>
        </authorList>
    </citation>
    <scope>NUCLEOTIDE SEQUENCE [LARGE SCALE GENOMIC DNA]</scope>
    <source>
        <strain evidence="2">JCM 17111</strain>
    </source>
</reference>
<evidence type="ECO:0000313" key="2">
    <source>
        <dbReference type="Proteomes" id="UP001500954"/>
    </source>
</evidence>
<protein>
    <submittedName>
        <fullName evidence="1">Uncharacterized protein</fullName>
    </submittedName>
</protein>
<organism evidence="1 2">
    <name type="scientific">Snuella lapsa</name>
    <dbReference type="NCBI Taxonomy" id="870481"/>
    <lineage>
        <taxon>Bacteria</taxon>
        <taxon>Pseudomonadati</taxon>
        <taxon>Bacteroidota</taxon>
        <taxon>Flavobacteriia</taxon>
        <taxon>Flavobacteriales</taxon>
        <taxon>Flavobacteriaceae</taxon>
        <taxon>Snuella</taxon>
    </lineage>
</organism>
<evidence type="ECO:0000313" key="1">
    <source>
        <dbReference type="EMBL" id="GAA3560666.1"/>
    </source>
</evidence>
<proteinExistence type="predicted"/>
<dbReference type="EMBL" id="BAABCY010000029">
    <property type="protein sequence ID" value="GAA3560666.1"/>
    <property type="molecule type" value="Genomic_DNA"/>
</dbReference>
<sequence>MKNSFTIRLVVFKKAIKIAVIMLPFLTVGNIIAQTEQKTEKSTIYTVNVETMDGITIPYKIRVNETRKSNIKFAKEDKMKTDQAAIYSPEHVTKLIYVDKNADNVYDTYIVLRYKKDPNDSFEFNPTKRGFAVEVNKKNMEYIFGEGIYFVNNKDADYFFVTEFDEY</sequence>